<evidence type="ECO:0000259" key="9">
    <source>
        <dbReference type="PROSITE" id="PS50887"/>
    </source>
</evidence>
<reference evidence="11" key="1">
    <citation type="submission" date="2007-03" db="EMBL/GenBank/DDBJ databases">
        <title>Complete sequence of chromosome 3 of Burkholderia vietnamiensis G4.</title>
        <authorList>
            <consortium name="US DOE Joint Genome Institute"/>
            <person name="Copeland A."/>
            <person name="Lucas S."/>
            <person name="Lapidus A."/>
            <person name="Barry K."/>
            <person name="Detter J.C."/>
            <person name="Glavina del Rio T."/>
            <person name="Hammon N."/>
            <person name="Israni S."/>
            <person name="Dalin E."/>
            <person name="Tice H."/>
            <person name="Pitluck S."/>
            <person name="Chain P."/>
            <person name="Malfatti S."/>
            <person name="Shin M."/>
            <person name="Vergez L."/>
            <person name="Schmutz J."/>
            <person name="Larimer F."/>
            <person name="Land M."/>
            <person name="Hauser L."/>
            <person name="Kyrpides N."/>
            <person name="Tiedje J."/>
            <person name="Richardson P."/>
        </authorList>
    </citation>
    <scope>NUCLEOTIDE SEQUENCE [LARGE SCALE GENOMIC DNA]</scope>
    <source>
        <strain evidence="11">G4 / LMG 22486</strain>
    </source>
</reference>
<dbReference type="eggNOG" id="COG3706">
    <property type="taxonomic scope" value="Bacteria"/>
</dbReference>
<proteinExistence type="predicted"/>
<dbReference type="NCBIfam" id="TIGR00254">
    <property type="entry name" value="GGDEF"/>
    <property type="match status" value="1"/>
</dbReference>
<dbReference type="CDD" id="cd12914">
    <property type="entry name" value="PDC1_DGC_like"/>
    <property type="match status" value="1"/>
</dbReference>
<dbReference type="GO" id="GO:0043709">
    <property type="term" value="P:cell adhesion involved in single-species biofilm formation"/>
    <property type="evidence" value="ECO:0007669"/>
    <property type="project" value="TreeGrafter"/>
</dbReference>
<feature type="transmembrane region" description="Helical" evidence="8">
    <location>
        <begin position="7"/>
        <end position="31"/>
    </location>
</feature>
<gene>
    <name evidence="10" type="ordered locus">Bcep1808_6143</name>
</gene>
<dbReference type="Pfam" id="PF02743">
    <property type="entry name" value="dCache_1"/>
    <property type="match status" value="1"/>
</dbReference>
<feature type="domain" description="GGDEF" evidence="9">
    <location>
        <begin position="354"/>
        <end position="490"/>
    </location>
</feature>
<evidence type="ECO:0000256" key="5">
    <source>
        <dbReference type="ARBA" id="ARBA00022989"/>
    </source>
</evidence>
<dbReference type="SUPFAM" id="SSF55073">
    <property type="entry name" value="Nucleotide cyclase"/>
    <property type="match status" value="1"/>
</dbReference>
<accession>A4JS04</accession>
<feature type="transmembrane region" description="Helical" evidence="8">
    <location>
        <begin position="281"/>
        <end position="306"/>
    </location>
</feature>
<dbReference type="CDD" id="cd12915">
    <property type="entry name" value="PDC2_DGC_like"/>
    <property type="match status" value="1"/>
</dbReference>
<keyword evidence="3" id="KW-1003">Cell membrane</keyword>
<dbReference type="KEGG" id="bvi:Bcep1808_6143"/>
<evidence type="ECO:0000256" key="4">
    <source>
        <dbReference type="ARBA" id="ARBA00022692"/>
    </source>
</evidence>
<dbReference type="SMART" id="SM00267">
    <property type="entry name" value="GGDEF"/>
    <property type="match status" value="1"/>
</dbReference>
<dbReference type="PROSITE" id="PS51257">
    <property type="entry name" value="PROKAR_LIPOPROTEIN"/>
    <property type="match status" value="1"/>
</dbReference>
<sequence>MHRRTTAPYLIVAIGVVIACALMGLCVLQLFQSRHDALERASESARNLGLMAERDIERNFELYDLSLQALAHGLQRPDVMAAAPALRRAVLFDHAMSAAFIGSQLVLDTDGNIVLDSAHDVPRQGNFADHKYFTVHRDNADVGLYISDPFISRLSAGTPSMALSRRISNPDGSFAGIALIGLNLEYFHHLFAGLSLGQHGSISLIGTDGIMVMRQPFTDGIVGRDISQASTFRRFMSAREGVFSETASIDGVRRLYYFKHLPELPLIIMVAEAEQDIYAAWWQRAVAIGALVGTFGAAFIVLSMVLSKQLRRRMRAESELVLLARTDGLTGLNNRRSFGEVLEREWRRAQRAHSVFSLLFVDVDRFKAYNDTYGHQAGDDALAAVARCIGENIRRPADTAARYGGEEFVVLLPDTPRQGAIEIAERIRGAIDDLALEHVGSEYGRVTASIGMASSTPGQDGDPGALIKAADEALYYAKATGRNKVSTFPVPDGQLKLPHLWSRKLPHPGSRTDWGF</sequence>
<dbReference type="HOGENOM" id="CLU_000445_134_3_4"/>
<dbReference type="InterPro" id="IPR043128">
    <property type="entry name" value="Rev_trsase/Diguanyl_cyclase"/>
</dbReference>
<evidence type="ECO:0000256" key="8">
    <source>
        <dbReference type="SAM" id="Phobius"/>
    </source>
</evidence>
<dbReference type="Proteomes" id="UP000002287">
    <property type="component" value="Chromosome 3"/>
</dbReference>
<dbReference type="PANTHER" id="PTHR45138:SF9">
    <property type="entry name" value="DIGUANYLATE CYCLASE DGCM-RELATED"/>
    <property type="match status" value="1"/>
</dbReference>
<dbReference type="Pfam" id="PF00990">
    <property type="entry name" value="GGDEF"/>
    <property type="match status" value="1"/>
</dbReference>
<keyword evidence="5 8" id="KW-1133">Transmembrane helix</keyword>
<protein>
    <recommendedName>
        <fullName evidence="2">diguanylate cyclase</fullName>
        <ecNumber evidence="2">2.7.7.65</ecNumber>
    </recommendedName>
</protein>
<comment type="catalytic activity">
    <reaction evidence="7">
        <text>2 GTP = 3',3'-c-di-GMP + 2 diphosphate</text>
        <dbReference type="Rhea" id="RHEA:24898"/>
        <dbReference type="ChEBI" id="CHEBI:33019"/>
        <dbReference type="ChEBI" id="CHEBI:37565"/>
        <dbReference type="ChEBI" id="CHEBI:58805"/>
        <dbReference type="EC" id="2.7.7.65"/>
    </reaction>
</comment>
<dbReference type="InterPro" id="IPR029787">
    <property type="entry name" value="Nucleotide_cyclase"/>
</dbReference>
<comment type="subcellular location">
    <subcellularLocation>
        <location evidence="1">Cell membrane</location>
        <topology evidence="1">Multi-pass membrane protein</topology>
    </subcellularLocation>
</comment>
<dbReference type="Gene3D" id="3.30.70.270">
    <property type="match status" value="1"/>
</dbReference>
<dbReference type="FunFam" id="3.30.70.270:FF:000001">
    <property type="entry name" value="Diguanylate cyclase domain protein"/>
    <property type="match status" value="1"/>
</dbReference>
<keyword evidence="4 8" id="KW-0812">Transmembrane</keyword>
<evidence type="ECO:0000256" key="2">
    <source>
        <dbReference type="ARBA" id="ARBA00012528"/>
    </source>
</evidence>
<evidence type="ECO:0000256" key="1">
    <source>
        <dbReference type="ARBA" id="ARBA00004651"/>
    </source>
</evidence>
<dbReference type="InterPro" id="IPR000160">
    <property type="entry name" value="GGDEF_dom"/>
</dbReference>
<evidence type="ECO:0000313" key="10">
    <source>
        <dbReference type="EMBL" id="ABO59057.1"/>
    </source>
</evidence>
<dbReference type="GO" id="GO:0005886">
    <property type="term" value="C:plasma membrane"/>
    <property type="evidence" value="ECO:0007669"/>
    <property type="project" value="UniProtKB-SubCell"/>
</dbReference>
<dbReference type="AlphaFoldDB" id="A4JS04"/>
<name>A4JS04_BURVG</name>
<keyword evidence="6 8" id="KW-0472">Membrane</keyword>
<dbReference type="GO" id="GO:1902201">
    <property type="term" value="P:negative regulation of bacterial-type flagellum-dependent cell motility"/>
    <property type="evidence" value="ECO:0007669"/>
    <property type="project" value="TreeGrafter"/>
</dbReference>
<dbReference type="GO" id="GO:0052621">
    <property type="term" value="F:diguanylate cyclase activity"/>
    <property type="evidence" value="ECO:0007669"/>
    <property type="project" value="UniProtKB-EC"/>
</dbReference>
<dbReference type="InterPro" id="IPR033479">
    <property type="entry name" value="dCache_1"/>
</dbReference>
<dbReference type="EMBL" id="CP000616">
    <property type="protein sequence ID" value="ABO59057.1"/>
    <property type="molecule type" value="Genomic_DNA"/>
</dbReference>
<organism evidence="10 11">
    <name type="scientific">Burkholderia vietnamiensis (strain G4 / LMG 22486)</name>
    <name type="common">Burkholderia cepacia (strain R1808)</name>
    <dbReference type="NCBI Taxonomy" id="269482"/>
    <lineage>
        <taxon>Bacteria</taxon>
        <taxon>Pseudomonadati</taxon>
        <taxon>Pseudomonadota</taxon>
        <taxon>Betaproteobacteria</taxon>
        <taxon>Burkholderiales</taxon>
        <taxon>Burkholderiaceae</taxon>
        <taxon>Burkholderia</taxon>
        <taxon>Burkholderia cepacia complex</taxon>
    </lineage>
</organism>
<evidence type="ECO:0000313" key="11">
    <source>
        <dbReference type="Proteomes" id="UP000002287"/>
    </source>
</evidence>
<dbReference type="EC" id="2.7.7.65" evidence="2"/>
<dbReference type="InterPro" id="IPR050469">
    <property type="entry name" value="Diguanylate_Cyclase"/>
</dbReference>
<dbReference type="PROSITE" id="PS50887">
    <property type="entry name" value="GGDEF"/>
    <property type="match status" value="1"/>
</dbReference>
<dbReference type="CDD" id="cd01949">
    <property type="entry name" value="GGDEF"/>
    <property type="match status" value="1"/>
</dbReference>
<evidence type="ECO:0000256" key="7">
    <source>
        <dbReference type="ARBA" id="ARBA00034247"/>
    </source>
</evidence>
<dbReference type="PANTHER" id="PTHR45138">
    <property type="entry name" value="REGULATORY COMPONENTS OF SENSORY TRANSDUCTION SYSTEM"/>
    <property type="match status" value="1"/>
</dbReference>
<evidence type="ECO:0000256" key="6">
    <source>
        <dbReference type="ARBA" id="ARBA00023136"/>
    </source>
</evidence>
<evidence type="ECO:0000256" key="3">
    <source>
        <dbReference type="ARBA" id="ARBA00022475"/>
    </source>
</evidence>
<dbReference type="Gene3D" id="3.30.450.20">
    <property type="entry name" value="PAS domain"/>
    <property type="match status" value="2"/>
</dbReference>